<evidence type="ECO:0000313" key="3">
    <source>
        <dbReference type="EMBL" id="OEV22111.1"/>
    </source>
</evidence>
<feature type="region of interest" description="Disordered" evidence="1">
    <location>
        <begin position="302"/>
        <end position="321"/>
    </location>
</feature>
<evidence type="ECO:0008006" key="5">
    <source>
        <dbReference type="Google" id="ProtNLM"/>
    </source>
</evidence>
<evidence type="ECO:0000313" key="4">
    <source>
        <dbReference type="Proteomes" id="UP000175971"/>
    </source>
</evidence>
<keyword evidence="4" id="KW-1185">Reference proteome</keyword>
<protein>
    <recommendedName>
        <fullName evidence="5">Heavy metal-binding domain-containing protein</fullName>
    </recommendedName>
</protein>
<dbReference type="PATRIC" id="fig|518642.7.peg.6265"/>
<name>A0A1E7M0V2_9ACTN</name>
<proteinExistence type="predicted"/>
<feature type="region of interest" description="Disordered" evidence="1">
    <location>
        <begin position="33"/>
        <end position="65"/>
    </location>
</feature>
<organism evidence="3 4">
    <name type="scientific">Streptomyces nanshensis</name>
    <dbReference type="NCBI Taxonomy" id="518642"/>
    <lineage>
        <taxon>Bacteria</taxon>
        <taxon>Bacillati</taxon>
        <taxon>Actinomycetota</taxon>
        <taxon>Actinomycetes</taxon>
        <taxon>Kitasatosporales</taxon>
        <taxon>Streptomycetaceae</taxon>
        <taxon>Streptomyces</taxon>
    </lineage>
</organism>
<feature type="signal peptide" evidence="2">
    <location>
        <begin position="1"/>
        <end position="23"/>
    </location>
</feature>
<accession>A0A1E7M0V2</accession>
<gene>
    <name evidence="3" type="ORF">AN221_04155</name>
</gene>
<dbReference type="Proteomes" id="UP000175971">
    <property type="component" value="Unassembled WGS sequence"/>
</dbReference>
<keyword evidence="2" id="KW-0732">Signal</keyword>
<sequence length="321" mass="33364">MNTAVKITAFTAALAVSFGAAYGLGGSMDPIAGGTEPTAHAGHAKDAPPGSGSGDGGHTASPAGGLQISESGYTLDLKTPRLQAAQTSELRFAIRDRSGRQVTAYQREHDKELHLIVASRDLATYEHLHPTRAKDGTWSTPVDLPAAGDYRVFADFTPTAKNATNLTLGADLAVSGAYKPAELPKPSRTATVDGYSVTLNGKLSPDAAEELTLKVSKDGRPVTDLQPYLGAYGHLVALRAGDLAYLHVHPHGEPGDGTTEPGPEVSFTATAPSPAAYRLFLDFKHKGTVRTAAFTVYAGAAAGTSQPGEPAAETEADSHQH</sequence>
<dbReference type="AlphaFoldDB" id="A0A1E7M0V2"/>
<feature type="region of interest" description="Disordered" evidence="1">
    <location>
        <begin position="249"/>
        <end position="269"/>
    </location>
</feature>
<evidence type="ECO:0000256" key="1">
    <source>
        <dbReference type="SAM" id="MobiDB-lite"/>
    </source>
</evidence>
<comment type="caution">
    <text evidence="3">The sequence shown here is derived from an EMBL/GenBank/DDBJ whole genome shotgun (WGS) entry which is preliminary data.</text>
</comment>
<evidence type="ECO:0000256" key="2">
    <source>
        <dbReference type="SAM" id="SignalP"/>
    </source>
</evidence>
<dbReference type="RefSeq" id="WP_070199812.1">
    <property type="nucleotide sequence ID" value="NZ_LJGZ01000005.1"/>
</dbReference>
<reference evidence="3 4" key="1">
    <citation type="journal article" date="2016" name="Front. Microbiol.">
        <title>Comparative Genomics Analysis of Streptomyces Species Reveals Their Adaptation to the Marine Environment and Their Diversity at the Genomic Level.</title>
        <authorList>
            <person name="Tian X."/>
            <person name="Zhang Z."/>
            <person name="Yang T."/>
            <person name="Chen M."/>
            <person name="Li J."/>
            <person name="Chen F."/>
            <person name="Yang J."/>
            <person name="Li W."/>
            <person name="Zhang B."/>
            <person name="Zhang Z."/>
            <person name="Wu J."/>
            <person name="Zhang C."/>
            <person name="Long L."/>
            <person name="Xiao J."/>
        </authorList>
    </citation>
    <scope>NUCLEOTIDE SEQUENCE [LARGE SCALE GENOMIC DNA]</scope>
    <source>
        <strain evidence="3 4">SCSIO M10372</strain>
    </source>
</reference>
<feature type="chain" id="PRO_5039081991" description="Heavy metal-binding domain-containing protein" evidence="2">
    <location>
        <begin position="24"/>
        <end position="321"/>
    </location>
</feature>
<dbReference type="EMBL" id="LJGZ01000005">
    <property type="protein sequence ID" value="OEV22111.1"/>
    <property type="molecule type" value="Genomic_DNA"/>
</dbReference>
<dbReference type="OrthoDB" id="128043at2"/>